<dbReference type="InterPro" id="IPR002346">
    <property type="entry name" value="Mopterin_DH_FAD-bd"/>
</dbReference>
<proteinExistence type="predicted"/>
<dbReference type="EMBL" id="JAUCEY010000008">
    <property type="protein sequence ID" value="MDM5453680.1"/>
    <property type="molecule type" value="Genomic_DNA"/>
</dbReference>
<feature type="domain" description="FAD-binding PCMH-type" evidence="4">
    <location>
        <begin position="1"/>
        <end position="174"/>
    </location>
</feature>
<dbReference type="Pfam" id="PF00941">
    <property type="entry name" value="FAD_binding_5"/>
    <property type="match status" value="1"/>
</dbReference>
<protein>
    <submittedName>
        <fullName evidence="5">FAD binding domain-containing protein</fullName>
    </submittedName>
</protein>
<evidence type="ECO:0000256" key="3">
    <source>
        <dbReference type="ARBA" id="ARBA00023002"/>
    </source>
</evidence>
<dbReference type="InterPro" id="IPR051312">
    <property type="entry name" value="Diverse_Substr_Oxidored"/>
</dbReference>
<dbReference type="SUPFAM" id="SSF56176">
    <property type="entry name" value="FAD-binding/transporter-associated domain-like"/>
    <property type="match status" value="1"/>
</dbReference>
<keyword evidence="1" id="KW-0285">Flavoprotein</keyword>
<dbReference type="InterPro" id="IPR036318">
    <property type="entry name" value="FAD-bd_PCMH-like_sf"/>
</dbReference>
<dbReference type="InterPro" id="IPR036683">
    <property type="entry name" value="CO_DH_flav_C_dom_sf"/>
</dbReference>
<keyword evidence="2" id="KW-0274">FAD</keyword>
<evidence type="ECO:0000313" key="5">
    <source>
        <dbReference type="EMBL" id="MDM5453680.1"/>
    </source>
</evidence>
<evidence type="ECO:0000259" key="4">
    <source>
        <dbReference type="PROSITE" id="PS51387"/>
    </source>
</evidence>
<reference evidence="5" key="1">
    <citation type="submission" date="2023-06" db="EMBL/GenBank/DDBJ databases">
        <title>Comparative genomics of Bacillaceae isolates and their secondary metabolite potential.</title>
        <authorList>
            <person name="Song L."/>
            <person name="Nielsen L.J."/>
            <person name="Mohite O."/>
            <person name="Xu X."/>
            <person name="Weber T."/>
            <person name="Kovacs A.T."/>
        </authorList>
    </citation>
    <scope>NUCLEOTIDE SEQUENCE</scope>
    <source>
        <strain evidence="5">D8_B_37</strain>
    </source>
</reference>
<gene>
    <name evidence="5" type="ORF">QUF89_16100</name>
</gene>
<dbReference type="GO" id="GO:0071949">
    <property type="term" value="F:FAD binding"/>
    <property type="evidence" value="ECO:0007669"/>
    <property type="project" value="InterPro"/>
</dbReference>
<evidence type="ECO:0000256" key="2">
    <source>
        <dbReference type="ARBA" id="ARBA00022827"/>
    </source>
</evidence>
<dbReference type="InterPro" id="IPR016166">
    <property type="entry name" value="FAD-bd_PCMH"/>
</dbReference>
<name>A0AAW7IDU2_9BACI</name>
<dbReference type="AlphaFoldDB" id="A0AAW7IDU2"/>
<dbReference type="Proteomes" id="UP001234602">
    <property type="component" value="Unassembled WGS sequence"/>
</dbReference>
<evidence type="ECO:0000313" key="6">
    <source>
        <dbReference type="Proteomes" id="UP001234602"/>
    </source>
</evidence>
<dbReference type="SUPFAM" id="SSF55447">
    <property type="entry name" value="CO dehydrogenase flavoprotein C-terminal domain-like"/>
    <property type="match status" value="1"/>
</dbReference>
<dbReference type="InterPro" id="IPR016167">
    <property type="entry name" value="FAD-bd_PCMH_sub1"/>
</dbReference>
<accession>A0AAW7IDU2</accession>
<sequence length="280" mass="32168">MLPYNFDYYKPQSIKEAIELYQLLKLQEKKPMYYGGGTEILTLGRLNFIYTDAIIDLKGIPECNAFGFQDQELIIGSTLSLRAIEENKLFPLLADTSKEVADYTSRNKITIGGNICGQIFYRESVLPFLLSDSTVIIAGPKGTRKEFINEVFHKELRLDEGEFLVQIVTEKEYLKAKHISVKKRQQWKTGYPLLTVASLKKEGFIRFAFSGVCLYPFRSIQMENKLNDKSLSFKDRILSSFEFLPTPVLNDIEGSNEYRLFVLENTLSYILSYIGGEEHE</sequence>
<dbReference type="PANTHER" id="PTHR42659">
    <property type="entry name" value="XANTHINE DEHYDROGENASE SUBUNIT C-RELATED"/>
    <property type="match status" value="1"/>
</dbReference>
<dbReference type="Gene3D" id="3.30.465.10">
    <property type="match status" value="1"/>
</dbReference>
<evidence type="ECO:0000256" key="1">
    <source>
        <dbReference type="ARBA" id="ARBA00022630"/>
    </source>
</evidence>
<dbReference type="PROSITE" id="PS51387">
    <property type="entry name" value="FAD_PCMH"/>
    <property type="match status" value="1"/>
</dbReference>
<keyword evidence="3" id="KW-0560">Oxidoreductase</keyword>
<dbReference type="InterPro" id="IPR016169">
    <property type="entry name" value="FAD-bd_PCMH_sub2"/>
</dbReference>
<organism evidence="5 6">
    <name type="scientific">Peribacillus simplex</name>
    <dbReference type="NCBI Taxonomy" id="1478"/>
    <lineage>
        <taxon>Bacteria</taxon>
        <taxon>Bacillati</taxon>
        <taxon>Bacillota</taxon>
        <taxon>Bacilli</taxon>
        <taxon>Bacillales</taxon>
        <taxon>Bacillaceae</taxon>
        <taxon>Peribacillus</taxon>
    </lineage>
</organism>
<dbReference type="GO" id="GO:0016491">
    <property type="term" value="F:oxidoreductase activity"/>
    <property type="evidence" value="ECO:0007669"/>
    <property type="project" value="UniProtKB-KW"/>
</dbReference>
<dbReference type="PANTHER" id="PTHR42659:SF2">
    <property type="entry name" value="XANTHINE DEHYDROGENASE SUBUNIT C-RELATED"/>
    <property type="match status" value="1"/>
</dbReference>
<comment type="caution">
    <text evidence="5">The sequence shown here is derived from an EMBL/GenBank/DDBJ whole genome shotgun (WGS) entry which is preliminary data.</text>
</comment>
<dbReference type="RefSeq" id="WP_289320389.1">
    <property type="nucleotide sequence ID" value="NZ_JAUCEY010000008.1"/>
</dbReference>
<dbReference type="Gene3D" id="3.30.43.10">
    <property type="entry name" value="Uridine Diphospho-n-acetylenolpyruvylglucosamine Reductase, domain 2"/>
    <property type="match status" value="1"/>
</dbReference>